<keyword evidence="2" id="KW-0812">Transmembrane</keyword>
<name>A0AAQ4RAX0_GASAC</name>
<feature type="region of interest" description="Disordered" evidence="1">
    <location>
        <begin position="244"/>
        <end position="273"/>
    </location>
</feature>
<reference evidence="3" key="3">
    <citation type="submission" date="2025-09" db="UniProtKB">
        <authorList>
            <consortium name="Ensembl"/>
        </authorList>
    </citation>
    <scope>IDENTIFICATION</scope>
</reference>
<organism evidence="3 4">
    <name type="scientific">Gasterosteus aculeatus aculeatus</name>
    <name type="common">three-spined stickleback</name>
    <dbReference type="NCBI Taxonomy" id="481459"/>
    <lineage>
        <taxon>Eukaryota</taxon>
        <taxon>Metazoa</taxon>
        <taxon>Chordata</taxon>
        <taxon>Craniata</taxon>
        <taxon>Vertebrata</taxon>
        <taxon>Euteleostomi</taxon>
        <taxon>Actinopterygii</taxon>
        <taxon>Neopterygii</taxon>
        <taxon>Teleostei</taxon>
        <taxon>Neoteleostei</taxon>
        <taxon>Acanthomorphata</taxon>
        <taxon>Eupercaria</taxon>
        <taxon>Perciformes</taxon>
        <taxon>Cottioidei</taxon>
        <taxon>Gasterosteales</taxon>
        <taxon>Gasterosteidae</taxon>
        <taxon>Gasterosteus</taxon>
    </lineage>
</organism>
<proteinExistence type="predicted"/>
<dbReference type="Ensembl" id="ENSGACT00000032827.1">
    <property type="protein sequence ID" value="ENSGACP00000060856.1"/>
    <property type="gene ID" value="ENSGACG00000034062.1"/>
</dbReference>
<protein>
    <submittedName>
        <fullName evidence="3">Uncharacterized protein</fullName>
    </submittedName>
</protein>
<evidence type="ECO:0000256" key="2">
    <source>
        <dbReference type="SAM" id="Phobius"/>
    </source>
</evidence>
<keyword evidence="2" id="KW-1133">Transmembrane helix</keyword>
<accession>A0AAQ4RAX0</accession>
<dbReference type="Proteomes" id="UP000007635">
    <property type="component" value="Chromosome X"/>
</dbReference>
<feature type="compositionally biased region" description="Basic and acidic residues" evidence="1">
    <location>
        <begin position="127"/>
        <end position="139"/>
    </location>
</feature>
<evidence type="ECO:0000313" key="4">
    <source>
        <dbReference type="Proteomes" id="UP000007635"/>
    </source>
</evidence>
<feature type="compositionally biased region" description="Pro residues" evidence="1">
    <location>
        <begin position="1"/>
        <end position="10"/>
    </location>
</feature>
<dbReference type="AlphaFoldDB" id="A0AAQ4RAX0"/>
<feature type="region of interest" description="Disordered" evidence="1">
    <location>
        <begin position="1"/>
        <end position="63"/>
    </location>
</feature>
<evidence type="ECO:0000313" key="3">
    <source>
        <dbReference type="Ensembl" id="ENSGACP00000060856.1"/>
    </source>
</evidence>
<feature type="transmembrane region" description="Helical" evidence="2">
    <location>
        <begin position="206"/>
        <end position="228"/>
    </location>
</feature>
<feature type="compositionally biased region" description="Low complexity" evidence="1">
    <location>
        <begin position="28"/>
        <end position="44"/>
    </location>
</feature>
<feature type="region of interest" description="Disordered" evidence="1">
    <location>
        <begin position="89"/>
        <end position="142"/>
    </location>
</feature>
<reference evidence="3 4" key="1">
    <citation type="journal article" date="2021" name="G3 (Bethesda)">
        <title>Improved contiguity of the threespine stickleback genome using long-read sequencing.</title>
        <authorList>
            <person name="Nath S."/>
            <person name="Shaw D.E."/>
            <person name="White M.A."/>
        </authorList>
    </citation>
    <scope>NUCLEOTIDE SEQUENCE [LARGE SCALE GENOMIC DNA]</scope>
    <source>
        <strain evidence="3 4">Lake Benthic</strain>
    </source>
</reference>
<keyword evidence="2" id="KW-0472">Membrane</keyword>
<sequence length="296" mass="32025">HPSRAAPPPADLCGSGVGGRPGEAAVSGPGALLHPAPLHHLAAPRSLQAGADTDAAESGRPEDDDLHVDLCRLSRASQPERLVLRVLPADQRGEQPPPPGHPHPHRPVRSQSNRGNAQHVGSRPRGQQRDLHLSERRQPACEPLHLVQSGRRRVDEDGEGQTLVLKVTQKDSGAHLCEARTQKLSQRSGPVTLEVSAATGSRLAAAAPYALCGVLLVVYMVTVVVDVYKYQSISGRLKRIELQVEPRPRSAASDYEQLQPRGPMTSEEAHNYENPIALRATYKNLPRRTGPEAERV</sequence>
<keyword evidence="4" id="KW-1185">Reference proteome</keyword>
<reference evidence="3" key="2">
    <citation type="submission" date="2025-08" db="UniProtKB">
        <authorList>
            <consortium name="Ensembl"/>
        </authorList>
    </citation>
    <scope>IDENTIFICATION</scope>
</reference>
<evidence type="ECO:0000256" key="1">
    <source>
        <dbReference type="SAM" id="MobiDB-lite"/>
    </source>
</evidence>